<evidence type="ECO:0000259" key="1">
    <source>
        <dbReference type="Pfam" id="PF01636"/>
    </source>
</evidence>
<evidence type="ECO:0000313" key="2">
    <source>
        <dbReference type="EMBL" id="TRD22047.1"/>
    </source>
</evidence>
<dbReference type="SUPFAM" id="SSF56112">
    <property type="entry name" value="Protein kinase-like (PK-like)"/>
    <property type="match status" value="1"/>
</dbReference>
<dbReference type="Proteomes" id="UP000318590">
    <property type="component" value="Unassembled WGS sequence"/>
</dbReference>
<comment type="caution">
    <text evidence="2">The sequence shown here is derived from an EMBL/GenBank/DDBJ whole genome shotgun (WGS) entry which is preliminary data.</text>
</comment>
<keyword evidence="2" id="KW-0808">Transferase</keyword>
<evidence type="ECO:0000313" key="3">
    <source>
        <dbReference type="Proteomes" id="UP000318590"/>
    </source>
</evidence>
<dbReference type="InterPro" id="IPR002575">
    <property type="entry name" value="Aminoglycoside_PTrfase"/>
</dbReference>
<dbReference type="OrthoDB" id="9809275at2"/>
<name>A0A547Q6N3_9RHOB</name>
<dbReference type="Gene3D" id="3.30.200.20">
    <property type="entry name" value="Phosphorylase Kinase, domain 1"/>
    <property type="match status" value="1"/>
</dbReference>
<feature type="domain" description="Aminoglycoside phosphotransferase" evidence="1">
    <location>
        <begin position="18"/>
        <end position="236"/>
    </location>
</feature>
<keyword evidence="3" id="KW-1185">Reference proteome</keyword>
<dbReference type="RefSeq" id="WP_142834035.1">
    <property type="nucleotide sequence ID" value="NZ_VFSV01000008.1"/>
</dbReference>
<dbReference type="GO" id="GO:0016740">
    <property type="term" value="F:transferase activity"/>
    <property type="evidence" value="ECO:0007669"/>
    <property type="project" value="UniProtKB-KW"/>
</dbReference>
<proteinExistence type="predicted"/>
<dbReference type="Gene3D" id="3.90.1200.10">
    <property type="match status" value="1"/>
</dbReference>
<sequence length="306" mass="33591">MSERFLSDCGWDSSNRAPVAGDASGRRFTRLTGPRGSAILMESPGTDIEPFVRAAAHFSALGLSCPGIFAEDREAGLVLMEDLGDALFSVEIAADPALELPLYEAATDLLVALHAHAPPDWAERYDPSRMAAFLEPFEAAYGSSNIPARLNELLTRHAPETDILLHRDYHAQNLLWLPDRTGVAQVGLVDFQDALAGHRAYDLASLLQDARRDVAPALEEQMIARYLAATGLDPERFRAAYALQSAQRHLRILGIFRRLAAQQGKTQYLALVPRVRSYLERCLSHPVAAPLVEELTKIMPQPEGTA</sequence>
<dbReference type="AlphaFoldDB" id="A0A547Q6N3"/>
<organism evidence="2 3">
    <name type="scientific">Palleronia caenipelagi</name>
    <dbReference type="NCBI Taxonomy" id="2489174"/>
    <lineage>
        <taxon>Bacteria</taxon>
        <taxon>Pseudomonadati</taxon>
        <taxon>Pseudomonadota</taxon>
        <taxon>Alphaproteobacteria</taxon>
        <taxon>Rhodobacterales</taxon>
        <taxon>Roseobacteraceae</taxon>
        <taxon>Palleronia</taxon>
    </lineage>
</organism>
<gene>
    <name evidence="2" type="ORF">FEV53_06655</name>
</gene>
<protein>
    <submittedName>
        <fullName evidence="2">Aminoglycoside phosphotransferase</fullName>
    </submittedName>
</protein>
<accession>A0A547Q6N3</accession>
<dbReference type="Pfam" id="PF01636">
    <property type="entry name" value="APH"/>
    <property type="match status" value="1"/>
</dbReference>
<reference evidence="2 3" key="1">
    <citation type="submission" date="2019-06" db="EMBL/GenBank/DDBJ databases">
        <title>Paenimaribius caenipelagi gen. nov., sp. nov., isolated from a tidal flat.</title>
        <authorList>
            <person name="Yoon J.-H."/>
        </authorList>
    </citation>
    <scope>NUCLEOTIDE SEQUENCE [LARGE SCALE GENOMIC DNA]</scope>
    <source>
        <strain evidence="2 3">JBTF-M29</strain>
    </source>
</reference>
<dbReference type="EMBL" id="VFSV01000008">
    <property type="protein sequence ID" value="TRD22047.1"/>
    <property type="molecule type" value="Genomic_DNA"/>
</dbReference>
<dbReference type="InterPro" id="IPR011009">
    <property type="entry name" value="Kinase-like_dom_sf"/>
</dbReference>